<comment type="caution">
    <text evidence="4">The sequence shown here is derived from an EMBL/GenBank/DDBJ whole genome shotgun (WGS) entry which is preliminary data.</text>
</comment>
<dbReference type="PANTHER" id="PTHR11941">
    <property type="entry name" value="ENOYL-COA HYDRATASE-RELATED"/>
    <property type="match status" value="1"/>
</dbReference>
<dbReference type="InterPro" id="IPR001753">
    <property type="entry name" value="Enoyl-CoA_hydra/iso"/>
</dbReference>
<dbReference type="GO" id="GO:0006635">
    <property type="term" value="P:fatty acid beta-oxidation"/>
    <property type="evidence" value="ECO:0007669"/>
    <property type="project" value="TreeGrafter"/>
</dbReference>
<reference evidence="4 5" key="1">
    <citation type="submission" date="2015-11" db="EMBL/GenBank/DDBJ databases">
        <title>Genome Sequence of Bacillus simplex strain VanAntwerpen2.</title>
        <authorList>
            <person name="Couger M.B."/>
        </authorList>
    </citation>
    <scope>NUCLEOTIDE SEQUENCE [LARGE SCALE GENOMIC DNA]</scope>
    <source>
        <strain evidence="4 5">VanAntwerpen02</strain>
    </source>
</reference>
<evidence type="ECO:0000313" key="5">
    <source>
        <dbReference type="Proteomes" id="UP000064189"/>
    </source>
</evidence>
<dbReference type="EMBL" id="LNNH01000056">
    <property type="protein sequence ID" value="KWW11187.1"/>
    <property type="molecule type" value="Genomic_DNA"/>
</dbReference>
<comment type="similarity">
    <text evidence="1 3">Belongs to the enoyl-CoA hydratase/isomerase family.</text>
</comment>
<dbReference type="Gene3D" id="3.90.226.10">
    <property type="entry name" value="2-enoyl-CoA Hydratase, Chain A, domain 1"/>
    <property type="match status" value="1"/>
</dbReference>
<keyword evidence="2" id="KW-0456">Lyase</keyword>
<dbReference type="CDD" id="cd06558">
    <property type="entry name" value="crotonase-like"/>
    <property type="match status" value="1"/>
</dbReference>
<dbReference type="PROSITE" id="PS00166">
    <property type="entry name" value="ENOYL_COA_HYDRATASE"/>
    <property type="match status" value="1"/>
</dbReference>
<dbReference type="InterPro" id="IPR029045">
    <property type="entry name" value="ClpP/crotonase-like_dom_sf"/>
</dbReference>
<gene>
    <name evidence="4" type="ORF">AS888_03160</name>
</gene>
<dbReference type="PANTHER" id="PTHR11941:SF54">
    <property type="entry name" value="ENOYL-COA HYDRATASE, MITOCHONDRIAL"/>
    <property type="match status" value="1"/>
</dbReference>
<dbReference type="GO" id="GO:0016836">
    <property type="term" value="F:hydro-lyase activity"/>
    <property type="evidence" value="ECO:0007669"/>
    <property type="project" value="UniProtKB-ARBA"/>
</dbReference>
<sequence length="260" mass="28021">MMTRFIKVEKENKLAIITIDNPPLNVISKHVFKELGETFTELSRDNETVAVLITGAGDMAFAAGADIKEFPNLMGNPNMKETVKEGHAVLTMVDQFPKPTIAVLNGLTLGGGCELALACDLRIAEAQVQIGLPEVKLGLFPGGGGTQRLSRLVGNAKAKEIIFTGDPLDAKEAEKIGLVNKVVGKGSGLAEAKMLASRITRHSLQALSRIKKAINDGSEATLEEGLELETNLFVEIFQTEDVKEGVSAFLNKRKPSFVHR</sequence>
<dbReference type="Proteomes" id="UP000064189">
    <property type="component" value="Unassembled WGS sequence"/>
</dbReference>
<dbReference type="FunFam" id="1.10.12.10:FF:000001">
    <property type="entry name" value="Probable enoyl-CoA hydratase, mitochondrial"/>
    <property type="match status" value="1"/>
</dbReference>
<name>A0A109MS87_9BACI</name>
<evidence type="ECO:0000256" key="1">
    <source>
        <dbReference type="ARBA" id="ARBA00005254"/>
    </source>
</evidence>
<evidence type="ECO:0000313" key="4">
    <source>
        <dbReference type="EMBL" id="KWW11187.1"/>
    </source>
</evidence>
<dbReference type="InterPro" id="IPR018376">
    <property type="entry name" value="Enoyl-CoA_hyd/isom_CS"/>
</dbReference>
<dbReference type="SUPFAM" id="SSF52096">
    <property type="entry name" value="ClpP/crotonase"/>
    <property type="match status" value="1"/>
</dbReference>
<dbReference type="AlphaFoldDB" id="A0A109MS87"/>
<dbReference type="FunFam" id="3.90.226.10:FF:000009">
    <property type="entry name" value="Carnitinyl-CoA dehydratase"/>
    <property type="match status" value="1"/>
</dbReference>
<evidence type="ECO:0000256" key="3">
    <source>
        <dbReference type="RuleBase" id="RU003707"/>
    </source>
</evidence>
<organism evidence="4 5">
    <name type="scientific">Peribacillus simplex</name>
    <dbReference type="NCBI Taxonomy" id="1478"/>
    <lineage>
        <taxon>Bacteria</taxon>
        <taxon>Bacillati</taxon>
        <taxon>Bacillota</taxon>
        <taxon>Bacilli</taxon>
        <taxon>Bacillales</taxon>
        <taxon>Bacillaceae</taxon>
        <taxon>Peribacillus</taxon>
    </lineage>
</organism>
<dbReference type="Pfam" id="PF00378">
    <property type="entry name" value="ECH_1"/>
    <property type="match status" value="1"/>
</dbReference>
<evidence type="ECO:0000256" key="2">
    <source>
        <dbReference type="ARBA" id="ARBA00023239"/>
    </source>
</evidence>
<accession>A0A109MS87</accession>
<dbReference type="Gene3D" id="1.10.12.10">
    <property type="entry name" value="Lyase 2-enoyl-coa Hydratase, Chain A, domain 2"/>
    <property type="match status" value="1"/>
</dbReference>
<proteinExistence type="inferred from homology"/>
<keyword evidence="5" id="KW-1185">Reference proteome</keyword>
<protein>
    <submittedName>
        <fullName evidence="4">Enoyl-CoA hydratase</fullName>
    </submittedName>
</protein>
<dbReference type="InterPro" id="IPR014748">
    <property type="entry name" value="Enoyl-CoA_hydra_C"/>
</dbReference>